<keyword evidence="3" id="KW-1185">Reference proteome</keyword>
<evidence type="ECO:0000313" key="2">
    <source>
        <dbReference type="EMBL" id="MED5053056.1"/>
    </source>
</evidence>
<dbReference type="Proteomes" id="UP001339962">
    <property type="component" value="Unassembled WGS sequence"/>
</dbReference>
<dbReference type="RefSeq" id="WP_044742431.1">
    <property type="nucleotide sequence ID" value="NZ_JACIDF010000014.1"/>
</dbReference>
<dbReference type="Proteomes" id="UP001213979">
    <property type="component" value="Unassembled WGS sequence"/>
</dbReference>
<comment type="caution">
    <text evidence="2">The sequence shown here is derived from an EMBL/GenBank/DDBJ whole genome shotgun (WGS) entry which is preliminary data.</text>
</comment>
<evidence type="ECO:0008006" key="5">
    <source>
        <dbReference type="Google" id="ProtNLM"/>
    </source>
</evidence>
<name>A0ABD5J0C4_9BACL</name>
<evidence type="ECO:0000313" key="3">
    <source>
        <dbReference type="Proteomes" id="UP001213979"/>
    </source>
</evidence>
<organism evidence="2 4">
    <name type="scientific">Anoxybacteroides rupiense</name>
    <dbReference type="NCBI Taxonomy" id="311460"/>
    <lineage>
        <taxon>Bacteria</taxon>
        <taxon>Bacillati</taxon>
        <taxon>Bacillota</taxon>
        <taxon>Bacilli</taxon>
        <taxon>Bacillales</taxon>
        <taxon>Anoxybacillaceae</taxon>
        <taxon>Anoxybacteroides</taxon>
    </lineage>
</organism>
<dbReference type="AlphaFoldDB" id="A0ABD5J0C4"/>
<proteinExistence type="predicted"/>
<evidence type="ECO:0000313" key="4">
    <source>
        <dbReference type="Proteomes" id="UP001339962"/>
    </source>
</evidence>
<evidence type="ECO:0000313" key="1">
    <source>
        <dbReference type="EMBL" id="MDE8564805.1"/>
    </source>
</evidence>
<dbReference type="EMBL" id="JARTLI010000038">
    <property type="protein sequence ID" value="MED5053056.1"/>
    <property type="molecule type" value="Genomic_DNA"/>
</dbReference>
<reference evidence="1 3" key="1">
    <citation type="submission" date="2023-01" db="EMBL/GenBank/DDBJ databases">
        <title>Genome-based reclassification of Anoxybacillus geothermalis as a later heterotypic synonym of Anoxybacillus rupiensis.</title>
        <authorList>
            <person name="Inan Bektas K."/>
            <person name="Canakci S."/>
            <person name="Belduz A.A."/>
            <person name="Guler H.H."/>
        </authorList>
    </citation>
    <scope>NUCLEOTIDE SEQUENCE [LARGE SCALE GENOMIC DNA]</scope>
    <source>
        <strain evidence="1 3">DSM 17127</strain>
    </source>
</reference>
<protein>
    <recommendedName>
        <fullName evidence="5">PD-(D/E)XK nuclease family transposase</fullName>
    </recommendedName>
</protein>
<gene>
    <name evidence="2" type="ORF">P9850_14735</name>
    <name evidence="1" type="ORF">PNH38_13120</name>
</gene>
<accession>A0ABD5J0C4</accession>
<reference evidence="2 4" key="2">
    <citation type="submission" date="2023-03" db="EMBL/GenBank/DDBJ databases">
        <title>Bacillus Genome Sequencing.</title>
        <authorList>
            <person name="Dunlap C."/>
        </authorList>
    </citation>
    <scope>NUCLEOTIDE SEQUENCE [LARGE SCALE GENOMIC DNA]</scope>
    <source>
        <strain evidence="2 4">NRS-38</strain>
    </source>
</reference>
<dbReference type="EMBL" id="JAQOTG010000013">
    <property type="protein sequence ID" value="MDE8564805.1"/>
    <property type="molecule type" value="Genomic_DNA"/>
</dbReference>
<sequence>MLKNLPHGTKISISRSIAFVFEKYMNQIQWQEEQFDPAVFMQHWRQYIEKQAAWFHSLDEEIKQSPSFHQELAAKINEIMEKVLSEKPTEEQLQTIEQLTKELQIEDIPVSCKAEANYYIEQLQEKKKQRV</sequence>